<dbReference type="AlphaFoldDB" id="A0A2T2P0Z8"/>
<sequence length="327" mass="34359">MGQRDGPRLMYLAVDDTPSGAGRAARLPSLFPVRWTRSSERCHPLSHIVAWDLARRLGPPGGGKNEVLMYSASSRNSSCSRATKVCAPCNACGGCSRPAQSTMDAMGPASHGSRQQPAASSQRRPPASSSSPRAASSRWWQQQQQQQQQQQRPHHSALHHHHGHDHDATRNTHQAGLATASSPCTTCLPARLPACLPTTTSHAWGGQAQASGVRGGGSPGGWAGDSWAWALLRQAEGVIQGGQSSSLLTDTPTPPNHVHPRPHRGSMLCVKPNTAGACTTPQAASASPPRERQRQGPGSCFISASRPQASPALVVPGHAAQLALLPA</sequence>
<dbReference type="EMBL" id="KZ678131">
    <property type="protein sequence ID" value="PSN71355.1"/>
    <property type="molecule type" value="Genomic_DNA"/>
</dbReference>
<reference evidence="2 3" key="1">
    <citation type="journal article" date="2018" name="Front. Microbiol.">
        <title>Genome-Wide Analysis of Corynespora cassiicola Leaf Fall Disease Putative Effectors.</title>
        <authorList>
            <person name="Lopez D."/>
            <person name="Ribeiro S."/>
            <person name="Label P."/>
            <person name="Fumanal B."/>
            <person name="Venisse J.S."/>
            <person name="Kohler A."/>
            <person name="de Oliveira R.R."/>
            <person name="Labutti K."/>
            <person name="Lipzen A."/>
            <person name="Lail K."/>
            <person name="Bauer D."/>
            <person name="Ohm R.A."/>
            <person name="Barry K.W."/>
            <person name="Spatafora J."/>
            <person name="Grigoriev I.V."/>
            <person name="Martin F.M."/>
            <person name="Pujade-Renaud V."/>
        </authorList>
    </citation>
    <scope>NUCLEOTIDE SEQUENCE [LARGE SCALE GENOMIC DNA]</scope>
    <source>
        <strain evidence="2 3">Philippines</strain>
    </source>
</reference>
<name>A0A2T2P0Z8_CORCC</name>
<proteinExistence type="predicted"/>
<dbReference type="Proteomes" id="UP000240883">
    <property type="component" value="Unassembled WGS sequence"/>
</dbReference>
<organism evidence="2 3">
    <name type="scientific">Corynespora cassiicola Philippines</name>
    <dbReference type="NCBI Taxonomy" id="1448308"/>
    <lineage>
        <taxon>Eukaryota</taxon>
        <taxon>Fungi</taxon>
        <taxon>Dikarya</taxon>
        <taxon>Ascomycota</taxon>
        <taxon>Pezizomycotina</taxon>
        <taxon>Dothideomycetes</taxon>
        <taxon>Pleosporomycetidae</taxon>
        <taxon>Pleosporales</taxon>
        <taxon>Corynesporascaceae</taxon>
        <taxon>Corynespora</taxon>
    </lineage>
</organism>
<feature type="compositionally biased region" description="Low complexity" evidence="1">
    <location>
        <begin position="113"/>
        <end position="151"/>
    </location>
</feature>
<evidence type="ECO:0000313" key="3">
    <source>
        <dbReference type="Proteomes" id="UP000240883"/>
    </source>
</evidence>
<gene>
    <name evidence="2" type="ORF">BS50DRAFT_660448</name>
</gene>
<feature type="compositionally biased region" description="Basic residues" evidence="1">
    <location>
        <begin position="152"/>
        <end position="163"/>
    </location>
</feature>
<keyword evidence="3" id="KW-1185">Reference proteome</keyword>
<evidence type="ECO:0000256" key="1">
    <source>
        <dbReference type="SAM" id="MobiDB-lite"/>
    </source>
</evidence>
<feature type="region of interest" description="Disordered" evidence="1">
    <location>
        <begin position="278"/>
        <end position="304"/>
    </location>
</feature>
<protein>
    <submittedName>
        <fullName evidence="2">Uncharacterized protein</fullName>
    </submittedName>
</protein>
<feature type="region of interest" description="Disordered" evidence="1">
    <location>
        <begin position="98"/>
        <end position="175"/>
    </location>
</feature>
<evidence type="ECO:0000313" key="2">
    <source>
        <dbReference type="EMBL" id="PSN71355.1"/>
    </source>
</evidence>
<accession>A0A2T2P0Z8</accession>